<dbReference type="Proteomes" id="UP001365542">
    <property type="component" value="Unassembled WGS sequence"/>
</dbReference>
<dbReference type="AlphaFoldDB" id="A0AAV9XBN8"/>
<dbReference type="EMBL" id="JAVHJO010000006">
    <property type="protein sequence ID" value="KAK6539194.1"/>
    <property type="molecule type" value="Genomic_DNA"/>
</dbReference>
<evidence type="ECO:0000313" key="3">
    <source>
        <dbReference type="Proteomes" id="UP001365542"/>
    </source>
</evidence>
<feature type="compositionally biased region" description="Polar residues" evidence="1">
    <location>
        <begin position="183"/>
        <end position="194"/>
    </location>
</feature>
<feature type="region of interest" description="Disordered" evidence="1">
    <location>
        <begin position="278"/>
        <end position="312"/>
    </location>
</feature>
<evidence type="ECO:0000256" key="1">
    <source>
        <dbReference type="SAM" id="MobiDB-lite"/>
    </source>
</evidence>
<feature type="region of interest" description="Disordered" evidence="1">
    <location>
        <begin position="502"/>
        <end position="522"/>
    </location>
</feature>
<proteinExistence type="predicted"/>
<keyword evidence="3" id="KW-1185">Reference proteome</keyword>
<feature type="compositionally biased region" description="Polar residues" evidence="1">
    <location>
        <begin position="299"/>
        <end position="312"/>
    </location>
</feature>
<gene>
    <name evidence="2" type="ORF">TWF694_009436</name>
</gene>
<feature type="compositionally biased region" description="Polar residues" evidence="1">
    <location>
        <begin position="331"/>
        <end position="343"/>
    </location>
</feature>
<protein>
    <submittedName>
        <fullName evidence="2">Uncharacterized protein</fullName>
    </submittedName>
</protein>
<accession>A0AAV9XBN8</accession>
<organism evidence="2 3">
    <name type="scientific">Orbilia ellipsospora</name>
    <dbReference type="NCBI Taxonomy" id="2528407"/>
    <lineage>
        <taxon>Eukaryota</taxon>
        <taxon>Fungi</taxon>
        <taxon>Dikarya</taxon>
        <taxon>Ascomycota</taxon>
        <taxon>Pezizomycotina</taxon>
        <taxon>Orbiliomycetes</taxon>
        <taxon>Orbiliales</taxon>
        <taxon>Orbiliaceae</taxon>
        <taxon>Orbilia</taxon>
    </lineage>
</organism>
<name>A0AAV9XBN8_9PEZI</name>
<reference evidence="2 3" key="1">
    <citation type="submission" date="2019-10" db="EMBL/GenBank/DDBJ databases">
        <authorList>
            <person name="Palmer J.M."/>
        </authorList>
    </citation>
    <scope>NUCLEOTIDE SEQUENCE [LARGE SCALE GENOMIC DNA]</scope>
    <source>
        <strain evidence="2 3">TWF694</strain>
    </source>
</reference>
<sequence length="522" mass="58724">MPGDTKMRTAGGSRINLAAAAQAPSPEIRTPRLLSCLPTLPPLPPAKPGEDVLDGVKYIWVDNYESYRCNQLARLLYIPLFQTLKKICPEVDWTKLELWIGYYKSRRSKNDVASYLRKEDIEAFLDFMLKYHPVENLGDIAPVLDEEQLSMEMSEYFRRWDRLLESAPFKRQCAKMDIDKRSPANNDSGANSPLSRDASKAPYSPVAGRTYTDYGSSRATSADLPKKDRSGLEIPQDRRLLIGRLVKDNIERVTRAMISIYRTAHYVKADPPKLFRDNSTSEGEELVHIETPHPKSGIGSKSSSNQNLPESENTVNLLHREELLSRTSAIATPASLENDSSAKCGSKPLSPTEKHFSASNLAVQGGKLDEGVDYQSADGTIRLQPSVQFQQSGPSHQAHGQSEQWTSINTAVHHNSGLPHFPAHYDHIAQPKPVSPRTQAQLYTMHQYPHNHNFSHPRLLEPMSTRGFRVPPDAGIMNYLISHGTPISAETTPHIAMFTQHRREREKAEQEEAFRQHGYRQT</sequence>
<feature type="region of interest" description="Disordered" evidence="1">
    <location>
        <begin position="175"/>
        <end position="231"/>
    </location>
</feature>
<evidence type="ECO:0000313" key="2">
    <source>
        <dbReference type="EMBL" id="KAK6539194.1"/>
    </source>
</evidence>
<comment type="caution">
    <text evidence="2">The sequence shown here is derived from an EMBL/GenBank/DDBJ whole genome shotgun (WGS) entry which is preliminary data.</text>
</comment>
<feature type="compositionally biased region" description="Basic and acidic residues" evidence="1">
    <location>
        <begin position="502"/>
        <end position="515"/>
    </location>
</feature>
<feature type="region of interest" description="Disordered" evidence="1">
    <location>
        <begin position="331"/>
        <end position="355"/>
    </location>
</feature>